<dbReference type="RefSeq" id="WP_377477706.1">
    <property type="nucleotide sequence ID" value="NZ_JBHLWO010000002.1"/>
</dbReference>
<evidence type="ECO:0000256" key="1">
    <source>
        <dbReference type="SAM" id="Phobius"/>
    </source>
</evidence>
<proteinExistence type="predicted"/>
<dbReference type="Proteomes" id="UP001589774">
    <property type="component" value="Unassembled WGS sequence"/>
</dbReference>
<organism evidence="2 3">
    <name type="scientific">Olivibacter oleidegradans</name>
    <dbReference type="NCBI Taxonomy" id="760123"/>
    <lineage>
        <taxon>Bacteria</taxon>
        <taxon>Pseudomonadati</taxon>
        <taxon>Bacteroidota</taxon>
        <taxon>Sphingobacteriia</taxon>
        <taxon>Sphingobacteriales</taxon>
        <taxon>Sphingobacteriaceae</taxon>
        <taxon>Olivibacter</taxon>
    </lineage>
</organism>
<evidence type="ECO:0000313" key="3">
    <source>
        <dbReference type="Proteomes" id="UP001589774"/>
    </source>
</evidence>
<accession>A0ABV6HPF7</accession>
<reference evidence="2 3" key="1">
    <citation type="submission" date="2024-09" db="EMBL/GenBank/DDBJ databases">
        <authorList>
            <person name="Sun Q."/>
            <person name="Mori K."/>
        </authorList>
    </citation>
    <scope>NUCLEOTIDE SEQUENCE [LARGE SCALE GENOMIC DNA]</scope>
    <source>
        <strain evidence="2 3">CCM 7765</strain>
    </source>
</reference>
<comment type="caution">
    <text evidence="2">The sequence shown here is derived from an EMBL/GenBank/DDBJ whole genome shotgun (WGS) entry which is preliminary data.</text>
</comment>
<dbReference type="EMBL" id="JBHLWO010000002">
    <property type="protein sequence ID" value="MFC0320760.1"/>
    <property type="molecule type" value="Genomic_DNA"/>
</dbReference>
<keyword evidence="3" id="KW-1185">Reference proteome</keyword>
<feature type="transmembrane region" description="Helical" evidence="1">
    <location>
        <begin position="125"/>
        <end position="147"/>
    </location>
</feature>
<protein>
    <submittedName>
        <fullName evidence="2">Uncharacterized protein</fullName>
    </submittedName>
</protein>
<sequence>MTLRKITLNLLLPLLSPIVLHVGALQGVFKALISGKFETNGQRFASFYEYLTSIYDYGVFFLLYFVCLIFLLLPFQLIKDHERKAGRNYTFYRKFLTLFVLFMFYIVMLGCFVLNLFVIDPWYVNLLYPCLAALFSVVFTSLTYFFIDRYEQDYTIPKKA</sequence>
<keyword evidence="1" id="KW-0472">Membrane</keyword>
<keyword evidence="1" id="KW-1133">Transmembrane helix</keyword>
<evidence type="ECO:0000313" key="2">
    <source>
        <dbReference type="EMBL" id="MFC0320760.1"/>
    </source>
</evidence>
<gene>
    <name evidence="2" type="ORF">ACFFI0_20710</name>
</gene>
<name>A0ABV6HPF7_9SPHI</name>
<feature type="transmembrane region" description="Helical" evidence="1">
    <location>
        <begin position="95"/>
        <end position="119"/>
    </location>
</feature>
<keyword evidence="1" id="KW-0812">Transmembrane</keyword>
<feature type="transmembrane region" description="Helical" evidence="1">
    <location>
        <begin position="54"/>
        <end position="75"/>
    </location>
</feature>